<dbReference type="STRING" id="29920.A0A329RCI3"/>
<evidence type="ECO:0000313" key="2">
    <source>
        <dbReference type="EMBL" id="KAG2883146.1"/>
    </source>
</evidence>
<dbReference type="Proteomes" id="UP000251314">
    <property type="component" value="Unassembled WGS sequence"/>
</dbReference>
<reference evidence="1" key="2">
    <citation type="submission" date="2018-10" db="EMBL/GenBank/DDBJ databases">
        <title>Effector identification in a new, highly contiguous assembly of the strawberry crown rot pathogen Phytophthora cactorum.</title>
        <authorList>
            <person name="Armitage A.D."/>
            <person name="Nellist C.F."/>
            <person name="Bates H."/>
            <person name="Vickerstaff R.J."/>
            <person name="Harrison R.J."/>
        </authorList>
    </citation>
    <scope>NUCLEOTIDE SEQUENCE</scope>
    <source>
        <strain evidence="1">15-7</strain>
        <strain evidence="2">4032</strain>
        <strain evidence="3">4040</strain>
        <strain evidence="4">P415</strain>
        <strain evidence="5">P421</strain>
    </source>
</reference>
<name>A0A329RCI3_9STRA</name>
<protein>
    <recommendedName>
        <fullName evidence="8">Ankyrin repeat-containing domain</fullName>
    </recommendedName>
</protein>
<dbReference type="EMBL" id="RCMV01000800">
    <property type="protein sequence ID" value="KAG3212774.1"/>
    <property type="molecule type" value="Genomic_DNA"/>
</dbReference>
<dbReference type="EMBL" id="RCML01001421">
    <property type="protein sequence ID" value="KAG2962737.1"/>
    <property type="molecule type" value="Genomic_DNA"/>
</dbReference>
<dbReference type="AlphaFoldDB" id="A0A329RCI3"/>
<dbReference type="Proteomes" id="UP000697107">
    <property type="component" value="Unassembled WGS sequence"/>
</dbReference>
<dbReference type="EMBL" id="RCMG01001365">
    <property type="protein sequence ID" value="KAG2829182.1"/>
    <property type="molecule type" value="Genomic_DNA"/>
</dbReference>
<evidence type="ECO:0000313" key="1">
    <source>
        <dbReference type="EMBL" id="KAG2829182.1"/>
    </source>
</evidence>
<accession>A0A329RCI3</accession>
<dbReference type="EMBL" id="MJFZ01001368">
    <property type="protein sequence ID" value="RAW22274.1"/>
    <property type="molecule type" value="Genomic_DNA"/>
</dbReference>
<evidence type="ECO:0000313" key="7">
    <source>
        <dbReference type="Proteomes" id="UP000251314"/>
    </source>
</evidence>
<sequence length="181" mass="20983">MLLTATKDFLDVMQWLFQTYSIDPTLNLFWSLNHDTGANESVFDGAASSGHFEVLQCLHQAAKGFAEENQNKRRRLRKYPNMTLGQQIYVYPSSPAKRNCMMNQPSLAAQLQQWMERPRTAIYVFYVGFLRMRAKGAQQKLWISLHEMVPSKLCSGYMGMYRRTGQKMRWIVPLLVAISTF</sequence>
<evidence type="ECO:0000313" key="5">
    <source>
        <dbReference type="EMBL" id="KAG3212774.1"/>
    </source>
</evidence>
<evidence type="ECO:0008006" key="8">
    <source>
        <dbReference type="Google" id="ProtNLM"/>
    </source>
</evidence>
<dbReference type="Proteomes" id="UP000774804">
    <property type="component" value="Unassembled WGS sequence"/>
</dbReference>
<organism evidence="6 7">
    <name type="scientific">Phytophthora cactorum</name>
    <dbReference type="NCBI Taxonomy" id="29920"/>
    <lineage>
        <taxon>Eukaryota</taxon>
        <taxon>Sar</taxon>
        <taxon>Stramenopiles</taxon>
        <taxon>Oomycota</taxon>
        <taxon>Peronosporomycetes</taxon>
        <taxon>Peronosporales</taxon>
        <taxon>Peronosporaceae</taxon>
        <taxon>Phytophthora</taxon>
    </lineage>
</organism>
<dbReference type="VEuPathDB" id="FungiDB:PC110_g21285"/>
<dbReference type="Proteomes" id="UP000736787">
    <property type="component" value="Unassembled WGS sequence"/>
</dbReference>
<evidence type="ECO:0000313" key="4">
    <source>
        <dbReference type="EMBL" id="KAG2962737.1"/>
    </source>
</evidence>
<gene>
    <name evidence="6" type="ORF">PC110_g21285</name>
    <name evidence="1" type="ORF">PC113_g21329</name>
    <name evidence="2" type="ORF">PC115_g21720</name>
    <name evidence="3" type="ORF">PC117_g16817</name>
    <name evidence="4" type="ORF">PC118_g21269</name>
    <name evidence="5" type="ORF">PC129_g16274</name>
</gene>
<dbReference type="Proteomes" id="UP000760860">
    <property type="component" value="Unassembled WGS sequence"/>
</dbReference>
<dbReference type="Proteomes" id="UP000735874">
    <property type="component" value="Unassembled WGS sequence"/>
</dbReference>
<evidence type="ECO:0000313" key="3">
    <source>
        <dbReference type="EMBL" id="KAG2919309.1"/>
    </source>
</evidence>
<keyword evidence="7" id="KW-1185">Reference proteome</keyword>
<dbReference type="EMBL" id="RCMK01000610">
    <property type="protein sequence ID" value="KAG2919309.1"/>
    <property type="molecule type" value="Genomic_DNA"/>
</dbReference>
<dbReference type="OrthoDB" id="10398441at2759"/>
<dbReference type="EMBL" id="RCMI01001598">
    <property type="protein sequence ID" value="KAG2883146.1"/>
    <property type="molecule type" value="Genomic_DNA"/>
</dbReference>
<reference evidence="6 7" key="1">
    <citation type="submission" date="2018-01" db="EMBL/GenBank/DDBJ databases">
        <title>Draft genome of the strawberry crown rot pathogen Phytophthora cactorum.</title>
        <authorList>
            <person name="Armitage A.D."/>
            <person name="Lysoe E."/>
            <person name="Nellist C.F."/>
            <person name="Harrison R.J."/>
            <person name="Brurberg M.B."/>
        </authorList>
    </citation>
    <scope>NUCLEOTIDE SEQUENCE [LARGE SCALE GENOMIC DNA]</scope>
    <source>
        <strain evidence="6 7">10300</strain>
    </source>
</reference>
<proteinExistence type="predicted"/>
<comment type="caution">
    <text evidence="6">The sequence shown here is derived from an EMBL/GenBank/DDBJ whole genome shotgun (WGS) entry which is preliminary data.</text>
</comment>
<evidence type="ECO:0000313" key="6">
    <source>
        <dbReference type="EMBL" id="RAW22274.1"/>
    </source>
</evidence>